<protein>
    <recommendedName>
        <fullName evidence="3">Transposable element P transposase-like RNase H domain-containing protein</fullName>
    </recommendedName>
</protein>
<accession>A0A9J6G882</accession>
<evidence type="ECO:0000313" key="5">
    <source>
        <dbReference type="Proteomes" id="UP000821853"/>
    </source>
</evidence>
<gene>
    <name evidence="4" type="ORF">HPB48_022424</name>
</gene>
<feature type="compositionally biased region" description="Acidic residues" evidence="2">
    <location>
        <begin position="40"/>
        <end position="53"/>
    </location>
</feature>
<organism evidence="4 5">
    <name type="scientific">Haemaphysalis longicornis</name>
    <name type="common">Bush tick</name>
    <dbReference type="NCBI Taxonomy" id="44386"/>
    <lineage>
        <taxon>Eukaryota</taxon>
        <taxon>Metazoa</taxon>
        <taxon>Ecdysozoa</taxon>
        <taxon>Arthropoda</taxon>
        <taxon>Chelicerata</taxon>
        <taxon>Arachnida</taxon>
        <taxon>Acari</taxon>
        <taxon>Parasitiformes</taxon>
        <taxon>Ixodida</taxon>
        <taxon>Ixodoidea</taxon>
        <taxon>Ixodidae</taxon>
        <taxon>Haemaphysalinae</taxon>
        <taxon>Haemaphysalis</taxon>
    </lineage>
</organism>
<evidence type="ECO:0000256" key="1">
    <source>
        <dbReference type="SAM" id="Coils"/>
    </source>
</evidence>
<sequence length="383" mass="42479">MLLVITEISGFIFLDNPVTPTATKEPPVQETPVEGAAEAAENEDNPMQEEEETLDRTWNLLDGVGVVSEAPEHDLQRYESDLAGRVSSYVPSNASSMGCQLPDETVRTVSSVEEHRDNSPVDTAVPPHEARDNAATQAPWLLEPTSIRLPEGSASKAEFSGVEEHWNNSLVDDAVPSQEARADAAPQAPSAAQTPRVNSVPGVAAEVSSQLPCSSHRDVRRKTKELKAKLRKQRDLNRRLQARLQRQRQALTVQEVVRSVRSHVSPAVAELVEAQLRMNHLWLKRVPLRVGFFPQIFDLVKRRAATFSMSDRACCIVFDEMHIKKELSYNPSHDRFEGLEEYDGVQGSNLCNKALVFMAKVSGLLGSNPLAIFLLVEEHLRVL</sequence>
<dbReference type="VEuPathDB" id="VectorBase:HLOH_053433"/>
<keyword evidence="5" id="KW-1185">Reference proteome</keyword>
<dbReference type="AlphaFoldDB" id="A0A9J6G882"/>
<dbReference type="Pfam" id="PF21787">
    <property type="entry name" value="TNP-like_RNaseH_N"/>
    <property type="match status" value="1"/>
</dbReference>
<feature type="coiled-coil region" evidence="1">
    <location>
        <begin position="223"/>
        <end position="250"/>
    </location>
</feature>
<feature type="region of interest" description="Disordered" evidence="2">
    <location>
        <begin position="178"/>
        <end position="199"/>
    </location>
</feature>
<evidence type="ECO:0000259" key="3">
    <source>
        <dbReference type="Pfam" id="PF21787"/>
    </source>
</evidence>
<comment type="caution">
    <text evidence="4">The sequence shown here is derived from an EMBL/GenBank/DDBJ whole genome shotgun (WGS) entry which is preliminary data.</text>
</comment>
<keyword evidence="1" id="KW-0175">Coiled coil</keyword>
<evidence type="ECO:0000313" key="4">
    <source>
        <dbReference type="EMBL" id="KAH9371642.1"/>
    </source>
</evidence>
<dbReference type="OrthoDB" id="6514913at2759"/>
<feature type="region of interest" description="Disordered" evidence="2">
    <location>
        <begin position="19"/>
        <end position="53"/>
    </location>
</feature>
<dbReference type="InterPro" id="IPR048365">
    <property type="entry name" value="TNP-like_RNaseH_N"/>
</dbReference>
<name>A0A9J6G882_HAELO</name>
<reference evidence="4 5" key="1">
    <citation type="journal article" date="2020" name="Cell">
        <title>Large-Scale Comparative Analyses of Tick Genomes Elucidate Their Genetic Diversity and Vector Capacities.</title>
        <authorList>
            <consortium name="Tick Genome and Microbiome Consortium (TIGMIC)"/>
            <person name="Jia N."/>
            <person name="Wang J."/>
            <person name="Shi W."/>
            <person name="Du L."/>
            <person name="Sun Y."/>
            <person name="Zhan W."/>
            <person name="Jiang J.F."/>
            <person name="Wang Q."/>
            <person name="Zhang B."/>
            <person name="Ji P."/>
            <person name="Bell-Sakyi L."/>
            <person name="Cui X.M."/>
            <person name="Yuan T.T."/>
            <person name="Jiang B.G."/>
            <person name="Yang W.F."/>
            <person name="Lam T.T."/>
            <person name="Chang Q.C."/>
            <person name="Ding S.J."/>
            <person name="Wang X.J."/>
            <person name="Zhu J.G."/>
            <person name="Ruan X.D."/>
            <person name="Zhao L."/>
            <person name="Wei J.T."/>
            <person name="Ye R.Z."/>
            <person name="Que T.C."/>
            <person name="Du C.H."/>
            <person name="Zhou Y.H."/>
            <person name="Cheng J.X."/>
            <person name="Dai P.F."/>
            <person name="Guo W.B."/>
            <person name="Han X.H."/>
            <person name="Huang E.J."/>
            <person name="Li L.F."/>
            <person name="Wei W."/>
            <person name="Gao Y.C."/>
            <person name="Liu J.Z."/>
            <person name="Shao H.Z."/>
            <person name="Wang X."/>
            <person name="Wang C.C."/>
            <person name="Yang T.C."/>
            <person name="Huo Q.B."/>
            <person name="Li W."/>
            <person name="Chen H.Y."/>
            <person name="Chen S.E."/>
            <person name="Zhou L.G."/>
            <person name="Ni X.B."/>
            <person name="Tian J.H."/>
            <person name="Sheng Y."/>
            <person name="Liu T."/>
            <person name="Pan Y.S."/>
            <person name="Xia L.Y."/>
            <person name="Li J."/>
            <person name="Zhao F."/>
            <person name="Cao W.C."/>
        </authorList>
    </citation>
    <scope>NUCLEOTIDE SEQUENCE [LARGE SCALE GENOMIC DNA]</scope>
    <source>
        <strain evidence="4">HaeL-2018</strain>
    </source>
</reference>
<proteinExistence type="predicted"/>
<feature type="domain" description="Transposable element P transposase-like RNase H" evidence="3">
    <location>
        <begin position="290"/>
        <end position="360"/>
    </location>
</feature>
<feature type="region of interest" description="Disordered" evidence="2">
    <location>
        <begin position="108"/>
        <end position="143"/>
    </location>
</feature>
<dbReference type="EMBL" id="JABSTR010000005">
    <property type="protein sequence ID" value="KAH9371642.1"/>
    <property type="molecule type" value="Genomic_DNA"/>
</dbReference>
<evidence type="ECO:0000256" key="2">
    <source>
        <dbReference type="SAM" id="MobiDB-lite"/>
    </source>
</evidence>
<dbReference type="Proteomes" id="UP000821853">
    <property type="component" value="Chromosome 3"/>
</dbReference>
<feature type="compositionally biased region" description="Low complexity" evidence="2">
    <location>
        <begin position="183"/>
        <end position="195"/>
    </location>
</feature>